<organism evidence="4 5">
    <name type="scientific">Parabacteroides gordonii MS-1 = DSM 23371</name>
    <dbReference type="NCBI Taxonomy" id="1203610"/>
    <lineage>
        <taxon>Bacteria</taxon>
        <taxon>Pseudomonadati</taxon>
        <taxon>Bacteroidota</taxon>
        <taxon>Bacteroidia</taxon>
        <taxon>Bacteroidales</taxon>
        <taxon>Tannerellaceae</taxon>
        <taxon>Parabacteroides</taxon>
    </lineage>
</organism>
<feature type="domain" description="DUF4469" evidence="2">
    <location>
        <begin position="174"/>
        <end position="251"/>
    </location>
</feature>
<sequence>MDKELPKSQMLVKPGKLFIKLSKSQLPGQEPFFKGTLPNHPTLTIEDIATRAVKARSSYRHGTFVEVFRTMIDEMYNAIEDGFNVDFGLGRTELTVTGRFNSPNDKFDRERHAIRANFRPSPRLNQLTDWFPAEVSNFYENAPSPNEVSIYNERHNDGMAYEFCCIPPDYTLPLFIHGRRVKVMGDHPEVGIVIRQEEEGDKRYFIEPRFVFINEAAHLAFQVPEPLTPGKWVAEVHSQYTPTYHLYKKPRVGVVTFTVLDTTSPG</sequence>
<dbReference type="Gene3D" id="2.70.50.70">
    <property type="match status" value="1"/>
</dbReference>
<proteinExistence type="predicted"/>
<dbReference type="Gene3D" id="4.10.520.10">
    <property type="entry name" value="IHF-like DNA-binding proteins"/>
    <property type="match status" value="1"/>
</dbReference>
<evidence type="ECO:0000256" key="1">
    <source>
        <dbReference type="ARBA" id="ARBA00023125"/>
    </source>
</evidence>
<dbReference type="RefSeq" id="WP_028727878.1">
    <property type="nucleotide sequence ID" value="NZ_AUAE01000019.1"/>
</dbReference>
<dbReference type="Pfam" id="PF14734">
    <property type="entry name" value="DUF4469"/>
    <property type="match status" value="1"/>
</dbReference>
<dbReference type="EMBL" id="AQHW01000003">
    <property type="protein sequence ID" value="KKB59607.1"/>
    <property type="molecule type" value="Genomic_DNA"/>
</dbReference>
<evidence type="ECO:0000259" key="2">
    <source>
        <dbReference type="Pfam" id="PF14734"/>
    </source>
</evidence>
<evidence type="ECO:0000313" key="5">
    <source>
        <dbReference type="Proteomes" id="UP000033035"/>
    </source>
</evidence>
<keyword evidence="1" id="KW-0238">DNA-binding</keyword>
<protein>
    <submittedName>
        <fullName evidence="4">Uncharacterized protein</fullName>
    </submittedName>
</protein>
<dbReference type="GO" id="GO:0003677">
    <property type="term" value="F:DNA binding"/>
    <property type="evidence" value="ECO:0007669"/>
    <property type="project" value="UniProtKB-KW"/>
</dbReference>
<dbReference type="InterPro" id="IPR049893">
    <property type="entry name" value="Bvu_2165-like_IHF-HU-DNA_bdg"/>
</dbReference>
<name>A0A0F5JQD0_9BACT</name>
<feature type="domain" description="Bvu-2165-like IHF-HU-like DNA-binding" evidence="3">
    <location>
        <begin position="33"/>
        <end position="126"/>
    </location>
</feature>
<dbReference type="Pfam" id="PF14848">
    <property type="entry name" value="HU-DNA_bdg"/>
    <property type="match status" value="1"/>
</dbReference>
<comment type="caution">
    <text evidence="4">The sequence shown here is derived from an EMBL/GenBank/DDBJ whole genome shotgun (WGS) entry which is preliminary data.</text>
</comment>
<dbReference type="Proteomes" id="UP000033035">
    <property type="component" value="Unassembled WGS sequence"/>
</dbReference>
<accession>A0A0F5JQD0</accession>
<evidence type="ECO:0000259" key="3">
    <source>
        <dbReference type="Pfam" id="PF14848"/>
    </source>
</evidence>
<dbReference type="HOGENOM" id="CLU_092785_0_0_10"/>
<dbReference type="AlphaFoldDB" id="A0A0F5JQD0"/>
<gene>
    <name evidence="4" type="ORF">HMPREF1536_00588</name>
</gene>
<reference evidence="4 5" key="1">
    <citation type="submission" date="2013-04" db="EMBL/GenBank/DDBJ databases">
        <title>The Genome Sequence of Parabacteroides gordonii DSM 23371.</title>
        <authorList>
            <consortium name="The Broad Institute Genomics Platform"/>
            <person name="Earl A."/>
            <person name="Ward D."/>
            <person name="Feldgarden M."/>
            <person name="Gevers D."/>
            <person name="Martens E."/>
            <person name="Sakamoto M."/>
            <person name="Benno Y."/>
            <person name="Suzuki N."/>
            <person name="Matsunaga N."/>
            <person name="Koshihara K."/>
            <person name="Seki M."/>
            <person name="Komiya H."/>
            <person name="Walker B."/>
            <person name="Young S."/>
            <person name="Zeng Q."/>
            <person name="Gargeya S."/>
            <person name="Fitzgerald M."/>
            <person name="Haas B."/>
            <person name="Abouelleil A."/>
            <person name="Allen A.W."/>
            <person name="Alvarado L."/>
            <person name="Arachchi H.M."/>
            <person name="Berlin A.M."/>
            <person name="Chapman S.B."/>
            <person name="Gainer-Dewar J."/>
            <person name="Goldberg J."/>
            <person name="Griggs A."/>
            <person name="Gujja S."/>
            <person name="Hansen M."/>
            <person name="Howarth C."/>
            <person name="Imamovic A."/>
            <person name="Ireland A."/>
            <person name="Larimer J."/>
            <person name="McCowan C."/>
            <person name="Murphy C."/>
            <person name="Pearson M."/>
            <person name="Poon T.W."/>
            <person name="Priest M."/>
            <person name="Roberts A."/>
            <person name="Saif S."/>
            <person name="Shea T."/>
            <person name="Sisk P."/>
            <person name="Sykes S."/>
            <person name="Wortman J."/>
            <person name="Nusbaum C."/>
            <person name="Birren B."/>
        </authorList>
    </citation>
    <scope>NUCLEOTIDE SEQUENCE [LARGE SCALE GENOMIC DNA]</scope>
    <source>
        <strain evidence="4 5">MS-1</strain>
    </source>
</reference>
<dbReference type="InterPro" id="IPR010992">
    <property type="entry name" value="IHF-like_DNA-bd_dom_sf"/>
</dbReference>
<evidence type="ECO:0000313" key="4">
    <source>
        <dbReference type="EMBL" id="KKB59607.1"/>
    </source>
</evidence>
<keyword evidence="5" id="KW-1185">Reference proteome</keyword>
<dbReference type="InterPro" id="IPR027824">
    <property type="entry name" value="DUF4469"/>
</dbReference>
<dbReference type="PATRIC" id="fig|1203610.3.peg.606"/>